<sequence length="67" mass="7607">MYPQEVSIRALTDGSASEAVKGEEAAAYVLYPDRHLLAEEMPTGLHCTIYIAEMKYKEVKLQLLEQY</sequence>
<dbReference type="EMBL" id="JAIWYP010000009">
    <property type="protein sequence ID" value="KAH3778338.1"/>
    <property type="molecule type" value="Genomic_DNA"/>
</dbReference>
<evidence type="ECO:0000313" key="1">
    <source>
        <dbReference type="EMBL" id="KAH3778338.1"/>
    </source>
</evidence>
<reference evidence="1" key="1">
    <citation type="journal article" date="2019" name="bioRxiv">
        <title>The Genome of the Zebra Mussel, Dreissena polymorpha: A Resource for Invasive Species Research.</title>
        <authorList>
            <person name="McCartney M.A."/>
            <person name="Auch B."/>
            <person name="Kono T."/>
            <person name="Mallez S."/>
            <person name="Zhang Y."/>
            <person name="Obille A."/>
            <person name="Becker A."/>
            <person name="Abrahante J.E."/>
            <person name="Garbe J."/>
            <person name="Badalamenti J.P."/>
            <person name="Herman A."/>
            <person name="Mangelson H."/>
            <person name="Liachko I."/>
            <person name="Sullivan S."/>
            <person name="Sone E.D."/>
            <person name="Koren S."/>
            <person name="Silverstein K.A.T."/>
            <person name="Beckman K.B."/>
            <person name="Gohl D.M."/>
        </authorList>
    </citation>
    <scope>NUCLEOTIDE SEQUENCE</scope>
    <source>
        <strain evidence="1">Duluth1</strain>
        <tissue evidence="1">Whole animal</tissue>
    </source>
</reference>
<keyword evidence="2" id="KW-1185">Reference proteome</keyword>
<dbReference type="Proteomes" id="UP000828390">
    <property type="component" value="Unassembled WGS sequence"/>
</dbReference>
<name>A0A9D4INU2_DREPO</name>
<evidence type="ECO:0000313" key="2">
    <source>
        <dbReference type="Proteomes" id="UP000828390"/>
    </source>
</evidence>
<comment type="caution">
    <text evidence="1">The sequence shown here is derived from an EMBL/GenBank/DDBJ whole genome shotgun (WGS) entry which is preliminary data.</text>
</comment>
<proteinExistence type="predicted"/>
<protein>
    <submittedName>
        <fullName evidence="1">Uncharacterized protein</fullName>
    </submittedName>
</protein>
<accession>A0A9D4INU2</accession>
<reference evidence="1" key="2">
    <citation type="submission" date="2020-11" db="EMBL/GenBank/DDBJ databases">
        <authorList>
            <person name="McCartney M.A."/>
            <person name="Auch B."/>
            <person name="Kono T."/>
            <person name="Mallez S."/>
            <person name="Becker A."/>
            <person name="Gohl D.M."/>
            <person name="Silverstein K.A.T."/>
            <person name="Koren S."/>
            <person name="Bechman K.B."/>
            <person name="Herman A."/>
            <person name="Abrahante J.E."/>
            <person name="Garbe J."/>
        </authorList>
    </citation>
    <scope>NUCLEOTIDE SEQUENCE</scope>
    <source>
        <strain evidence="1">Duluth1</strain>
        <tissue evidence="1">Whole animal</tissue>
    </source>
</reference>
<gene>
    <name evidence="1" type="ORF">DPMN_179793</name>
</gene>
<dbReference type="AlphaFoldDB" id="A0A9D4INU2"/>
<organism evidence="1 2">
    <name type="scientific">Dreissena polymorpha</name>
    <name type="common">Zebra mussel</name>
    <name type="synonym">Mytilus polymorpha</name>
    <dbReference type="NCBI Taxonomy" id="45954"/>
    <lineage>
        <taxon>Eukaryota</taxon>
        <taxon>Metazoa</taxon>
        <taxon>Spiralia</taxon>
        <taxon>Lophotrochozoa</taxon>
        <taxon>Mollusca</taxon>
        <taxon>Bivalvia</taxon>
        <taxon>Autobranchia</taxon>
        <taxon>Heteroconchia</taxon>
        <taxon>Euheterodonta</taxon>
        <taxon>Imparidentia</taxon>
        <taxon>Neoheterodontei</taxon>
        <taxon>Myida</taxon>
        <taxon>Dreissenoidea</taxon>
        <taxon>Dreissenidae</taxon>
        <taxon>Dreissena</taxon>
    </lineage>
</organism>